<organism evidence="7 8">
    <name type="scientific">Aphis craccivora</name>
    <name type="common">Cowpea aphid</name>
    <dbReference type="NCBI Taxonomy" id="307492"/>
    <lineage>
        <taxon>Eukaryota</taxon>
        <taxon>Metazoa</taxon>
        <taxon>Ecdysozoa</taxon>
        <taxon>Arthropoda</taxon>
        <taxon>Hexapoda</taxon>
        <taxon>Insecta</taxon>
        <taxon>Pterygota</taxon>
        <taxon>Neoptera</taxon>
        <taxon>Paraneoptera</taxon>
        <taxon>Hemiptera</taxon>
        <taxon>Sternorrhyncha</taxon>
        <taxon>Aphidomorpha</taxon>
        <taxon>Aphidoidea</taxon>
        <taxon>Aphididae</taxon>
        <taxon>Aphidini</taxon>
        <taxon>Aphis</taxon>
        <taxon>Aphis</taxon>
    </lineage>
</organism>
<keyword evidence="8" id="KW-1185">Reference proteome</keyword>
<evidence type="ECO:0000313" key="8">
    <source>
        <dbReference type="Proteomes" id="UP000478052"/>
    </source>
</evidence>
<dbReference type="GO" id="GO:0007186">
    <property type="term" value="P:G protein-coupled receptor signaling pathway"/>
    <property type="evidence" value="ECO:0007669"/>
    <property type="project" value="TreeGrafter"/>
</dbReference>
<keyword evidence="5" id="KW-1133">Transmembrane helix</keyword>
<dbReference type="PANTHER" id="PTHR11515:SF13">
    <property type="entry name" value="GLYCOPROTEIN HORMONE BETA 5, ISOFORM A"/>
    <property type="match status" value="1"/>
</dbReference>
<name>A0A6G0ZC48_APHCR</name>
<evidence type="ECO:0000256" key="1">
    <source>
        <dbReference type="ARBA" id="ARBA00004613"/>
    </source>
</evidence>
<keyword evidence="5" id="KW-0472">Membrane</keyword>
<evidence type="ECO:0000259" key="6">
    <source>
        <dbReference type="Pfam" id="PF00007"/>
    </source>
</evidence>
<accession>A0A6G0ZC48</accession>
<comment type="subcellular location">
    <subcellularLocation>
        <location evidence="1">Secreted</location>
    </subcellularLocation>
</comment>
<dbReference type="Proteomes" id="UP000478052">
    <property type="component" value="Unassembled WGS sequence"/>
</dbReference>
<evidence type="ECO:0000256" key="5">
    <source>
        <dbReference type="SAM" id="Phobius"/>
    </source>
</evidence>
<dbReference type="Gene3D" id="2.10.90.10">
    <property type="entry name" value="Cystine-knot cytokines"/>
    <property type="match status" value="1"/>
</dbReference>
<reference evidence="7 8" key="1">
    <citation type="submission" date="2019-08" db="EMBL/GenBank/DDBJ databases">
        <title>Whole genome of Aphis craccivora.</title>
        <authorList>
            <person name="Voronova N.V."/>
            <person name="Shulinski R.S."/>
            <person name="Bandarenka Y.V."/>
            <person name="Zhorov D.G."/>
            <person name="Warner D."/>
        </authorList>
    </citation>
    <scope>NUCLEOTIDE SEQUENCE [LARGE SCALE GENOMIC DNA]</scope>
    <source>
        <strain evidence="7">180601</strain>
        <tissue evidence="7">Whole Body</tissue>
    </source>
</reference>
<dbReference type="Pfam" id="PF00007">
    <property type="entry name" value="Cys_knot"/>
    <property type="match status" value="1"/>
</dbReference>
<dbReference type="GO" id="GO:0005615">
    <property type="term" value="C:extracellular space"/>
    <property type="evidence" value="ECO:0007669"/>
    <property type="project" value="TreeGrafter"/>
</dbReference>
<feature type="transmembrane region" description="Helical" evidence="5">
    <location>
        <begin position="12"/>
        <end position="39"/>
    </location>
</feature>
<proteinExistence type="inferred from homology"/>
<keyword evidence="4" id="KW-1015">Disulfide bond</keyword>
<keyword evidence="5" id="KW-0812">Transmembrane</keyword>
<dbReference type="AlphaFoldDB" id="A0A6G0ZC48"/>
<dbReference type="GO" id="GO:0005737">
    <property type="term" value="C:cytoplasm"/>
    <property type="evidence" value="ECO:0007669"/>
    <property type="project" value="TreeGrafter"/>
</dbReference>
<dbReference type="InterPro" id="IPR006208">
    <property type="entry name" value="Glyco_hormone_CN"/>
</dbReference>
<evidence type="ECO:0000313" key="7">
    <source>
        <dbReference type="EMBL" id="KAF0768297.1"/>
    </source>
</evidence>
<comment type="similarity">
    <text evidence="2">Belongs to the glycoprotein hormones subunit beta family.</text>
</comment>
<protein>
    <submittedName>
        <fullName evidence="7">Thyrostimulin beta-5 subunit</fullName>
    </submittedName>
</protein>
<dbReference type="InterPro" id="IPR029034">
    <property type="entry name" value="Cystine-knot_cytokine"/>
</dbReference>
<dbReference type="GO" id="GO:0005179">
    <property type="term" value="F:hormone activity"/>
    <property type="evidence" value="ECO:0007669"/>
    <property type="project" value="InterPro"/>
</dbReference>
<keyword evidence="3" id="KW-0964">Secreted</keyword>
<evidence type="ECO:0000256" key="3">
    <source>
        <dbReference type="ARBA" id="ARBA00022525"/>
    </source>
</evidence>
<dbReference type="OrthoDB" id="10006958at2759"/>
<dbReference type="SUPFAM" id="SSF57501">
    <property type="entry name" value="Cystine-knot cytokines"/>
    <property type="match status" value="1"/>
</dbReference>
<gene>
    <name evidence="7" type="ORF">FWK35_00026750</name>
</gene>
<sequence>MLSFALVTDFRTVSMVCVTVLFAVSSMIVWSSVAGYNMLDCNRQLSTFRVSNTDVNGRTCSDEINVMSCWGRCDSNEVSDWRFPYKRSHHPVCIHAGQVLTEFVLKDCDEGVLPGTELYVFPQATTCKCHTCKSSEASCEGYRYRDFQFISTDEEV</sequence>
<dbReference type="CDD" id="cd00069">
    <property type="entry name" value="GHB_like"/>
    <property type="match status" value="1"/>
</dbReference>
<evidence type="ECO:0000256" key="2">
    <source>
        <dbReference type="ARBA" id="ARBA00006552"/>
    </source>
</evidence>
<comment type="caution">
    <text evidence="7">The sequence shown here is derived from an EMBL/GenBank/DDBJ whole genome shotgun (WGS) entry which is preliminary data.</text>
</comment>
<dbReference type="InterPro" id="IPR001545">
    <property type="entry name" value="Gonadotropin_bsu"/>
</dbReference>
<dbReference type="PANTHER" id="PTHR11515">
    <property type="entry name" value="GLYCOPROTEIN HORMONE BETA CHAIN"/>
    <property type="match status" value="1"/>
</dbReference>
<dbReference type="EMBL" id="VUJU01000797">
    <property type="protein sequence ID" value="KAF0768297.1"/>
    <property type="molecule type" value="Genomic_DNA"/>
</dbReference>
<feature type="domain" description="Glycoprotein hormone subunit beta" evidence="6">
    <location>
        <begin position="55"/>
        <end position="144"/>
    </location>
</feature>
<evidence type="ECO:0000256" key="4">
    <source>
        <dbReference type="ARBA" id="ARBA00023157"/>
    </source>
</evidence>